<evidence type="ECO:0000313" key="12">
    <source>
        <dbReference type="Proteomes" id="UP000657421"/>
    </source>
</evidence>
<keyword evidence="4" id="KW-1003">Cell membrane</keyword>
<name>A0ABR7N5C4_9FIRM</name>
<dbReference type="InterPro" id="IPR000515">
    <property type="entry name" value="MetI-like"/>
</dbReference>
<feature type="domain" description="ABC transmembrane type-1" evidence="10">
    <location>
        <begin position="32"/>
        <end position="219"/>
    </location>
</feature>
<evidence type="ECO:0000256" key="7">
    <source>
        <dbReference type="ARBA" id="ARBA00022989"/>
    </source>
</evidence>
<dbReference type="PANTHER" id="PTHR30614:SF20">
    <property type="entry name" value="GLUTAMINE TRANSPORT SYSTEM PERMEASE PROTEIN GLNP"/>
    <property type="match status" value="1"/>
</dbReference>
<keyword evidence="7 9" id="KW-1133">Transmembrane helix</keyword>
<sequence length="232" mass="25441">MEWFQTWSADFCDTFTRCFIKDNRYMLLLDGIGVTIRVSLVAVLIGIAIGLLIALCNLSSNKLLKVIGGIYTDVIRGTPSVTQLMIIYFVIFASVNLSKWIIAAIAFGINSGAYVSEIIRAGILSVDKGQTEAGRSLGLSASQTMTRIVIPQAVKNIFPALCNEFIVLIKETAIVGYVGLMDIQKAGDFIKSATFEAFMPLIGTAIIYYVLIKILTLVLSRIESRLRASEVR</sequence>
<evidence type="ECO:0000256" key="4">
    <source>
        <dbReference type="ARBA" id="ARBA00022475"/>
    </source>
</evidence>
<dbReference type="NCBIfam" id="TIGR01726">
    <property type="entry name" value="HEQRo_perm_3TM"/>
    <property type="match status" value="1"/>
</dbReference>
<dbReference type="EMBL" id="JACRSZ010000001">
    <property type="protein sequence ID" value="MBC8571598.1"/>
    <property type="molecule type" value="Genomic_DNA"/>
</dbReference>
<dbReference type="InterPro" id="IPR043429">
    <property type="entry name" value="ArtM/GltK/GlnP/TcyL/YhdX-like"/>
</dbReference>
<keyword evidence="5 9" id="KW-0812">Transmembrane</keyword>
<reference evidence="11 12" key="1">
    <citation type="submission" date="2020-08" db="EMBL/GenBank/DDBJ databases">
        <title>Genome public.</title>
        <authorList>
            <person name="Liu C."/>
            <person name="Sun Q."/>
        </authorList>
    </citation>
    <scope>NUCLEOTIDE SEQUENCE [LARGE SCALE GENOMIC DNA]</scope>
    <source>
        <strain evidence="11 12">NSJ-46</strain>
    </source>
</reference>
<evidence type="ECO:0000256" key="5">
    <source>
        <dbReference type="ARBA" id="ARBA00022692"/>
    </source>
</evidence>
<evidence type="ECO:0000256" key="9">
    <source>
        <dbReference type="RuleBase" id="RU363032"/>
    </source>
</evidence>
<dbReference type="Gene3D" id="1.10.3720.10">
    <property type="entry name" value="MetI-like"/>
    <property type="match status" value="1"/>
</dbReference>
<feature type="transmembrane region" description="Helical" evidence="9">
    <location>
        <begin position="86"/>
        <end position="109"/>
    </location>
</feature>
<keyword evidence="12" id="KW-1185">Reference proteome</keyword>
<keyword evidence="3 9" id="KW-0813">Transport</keyword>
<dbReference type="PROSITE" id="PS50928">
    <property type="entry name" value="ABC_TM1"/>
    <property type="match status" value="1"/>
</dbReference>
<evidence type="ECO:0000256" key="3">
    <source>
        <dbReference type="ARBA" id="ARBA00022448"/>
    </source>
</evidence>
<evidence type="ECO:0000256" key="1">
    <source>
        <dbReference type="ARBA" id="ARBA00004651"/>
    </source>
</evidence>
<comment type="subcellular location">
    <subcellularLocation>
        <location evidence="1 9">Cell membrane</location>
        <topology evidence="1 9">Multi-pass membrane protein</topology>
    </subcellularLocation>
</comment>
<comment type="caution">
    <text evidence="11">The sequence shown here is derived from an EMBL/GenBank/DDBJ whole genome shotgun (WGS) entry which is preliminary data.</text>
</comment>
<gene>
    <name evidence="11" type="ORF">H8716_00640</name>
</gene>
<dbReference type="PANTHER" id="PTHR30614">
    <property type="entry name" value="MEMBRANE COMPONENT OF AMINO ACID ABC TRANSPORTER"/>
    <property type="match status" value="1"/>
</dbReference>
<dbReference type="InterPro" id="IPR010065">
    <property type="entry name" value="AA_ABC_transptr_permease_3TM"/>
</dbReference>
<feature type="transmembrane region" description="Helical" evidence="9">
    <location>
        <begin position="197"/>
        <end position="219"/>
    </location>
</feature>
<protein>
    <submittedName>
        <fullName evidence="11">Amino acid ABC transporter permease</fullName>
    </submittedName>
</protein>
<proteinExistence type="inferred from homology"/>
<dbReference type="SUPFAM" id="SSF161098">
    <property type="entry name" value="MetI-like"/>
    <property type="match status" value="1"/>
</dbReference>
<keyword evidence="6" id="KW-0029">Amino-acid transport</keyword>
<dbReference type="Pfam" id="PF00528">
    <property type="entry name" value="BPD_transp_1"/>
    <property type="match status" value="1"/>
</dbReference>
<evidence type="ECO:0000256" key="2">
    <source>
        <dbReference type="ARBA" id="ARBA00010072"/>
    </source>
</evidence>
<evidence type="ECO:0000256" key="8">
    <source>
        <dbReference type="ARBA" id="ARBA00023136"/>
    </source>
</evidence>
<accession>A0ABR7N5C4</accession>
<feature type="transmembrane region" description="Helical" evidence="9">
    <location>
        <begin position="34"/>
        <end position="55"/>
    </location>
</feature>
<evidence type="ECO:0000259" key="10">
    <source>
        <dbReference type="PROSITE" id="PS50928"/>
    </source>
</evidence>
<dbReference type="RefSeq" id="WP_249306491.1">
    <property type="nucleotide sequence ID" value="NZ_JACRSZ010000001.1"/>
</dbReference>
<dbReference type="InterPro" id="IPR035906">
    <property type="entry name" value="MetI-like_sf"/>
</dbReference>
<organism evidence="11 12">
    <name type="scientific">Jingyaoa shaoxingensis</name>
    <dbReference type="NCBI Taxonomy" id="2763671"/>
    <lineage>
        <taxon>Bacteria</taxon>
        <taxon>Bacillati</taxon>
        <taxon>Bacillota</taxon>
        <taxon>Clostridia</taxon>
        <taxon>Lachnospirales</taxon>
        <taxon>Lachnospiraceae</taxon>
        <taxon>Jingyaoa</taxon>
    </lineage>
</organism>
<comment type="similarity">
    <text evidence="2">Belongs to the binding-protein-dependent transport system permease family. HisMQ subfamily.</text>
</comment>
<evidence type="ECO:0000256" key="6">
    <source>
        <dbReference type="ARBA" id="ARBA00022970"/>
    </source>
</evidence>
<keyword evidence="8 9" id="KW-0472">Membrane</keyword>
<dbReference type="CDD" id="cd06261">
    <property type="entry name" value="TM_PBP2"/>
    <property type="match status" value="1"/>
</dbReference>
<evidence type="ECO:0000313" key="11">
    <source>
        <dbReference type="EMBL" id="MBC8571598.1"/>
    </source>
</evidence>
<dbReference type="Proteomes" id="UP000657421">
    <property type="component" value="Unassembled WGS sequence"/>
</dbReference>